<evidence type="ECO:0000313" key="6">
    <source>
        <dbReference type="Proteomes" id="UP000243201"/>
    </source>
</evidence>
<evidence type="ECO:0000259" key="4">
    <source>
        <dbReference type="Pfam" id="PF18655"/>
    </source>
</evidence>
<feature type="transmembrane region" description="Helical" evidence="2">
    <location>
        <begin position="378"/>
        <end position="396"/>
    </location>
</feature>
<evidence type="ECO:0000256" key="3">
    <source>
        <dbReference type="SAM" id="SignalP"/>
    </source>
</evidence>
<evidence type="ECO:0000256" key="1">
    <source>
        <dbReference type="SAM" id="MobiDB-lite"/>
    </source>
</evidence>
<comment type="caution">
    <text evidence="5">The sequence shown here is derived from an EMBL/GenBank/DDBJ whole genome shotgun (WGS) entry which is preliminary data.</text>
</comment>
<name>A0ABX4UMN9_9ACTO</name>
<keyword evidence="2" id="KW-0812">Transmembrane</keyword>
<reference evidence="5 6" key="1">
    <citation type="submission" date="2017-09" db="EMBL/GenBank/DDBJ databases">
        <title>Bacterial strain isolated from the female urinary microbiota.</title>
        <authorList>
            <person name="Thomas-White K."/>
            <person name="Kumar N."/>
            <person name="Forster S."/>
            <person name="Putonti C."/>
            <person name="Lawley T."/>
            <person name="Wolfe A.J."/>
        </authorList>
    </citation>
    <scope>NUCLEOTIDE SEQUENCE [LARGE SCALE GENOMIC DNA]</scope>
    <source>
        <strain evidence="5 6">UMB0744</strain>
    </source>
</reference>
<feature type="domain" description="SHIRT" evidence="4">
    <location>
        <begin position="255"/>
        <end position="339"/>
    </location>
</feature>
<organism evidence="5 6">
    <name type="scientific">Varibaculum cambriense</name>
    <dbReference type="NCBI Taxonomy" id="184870"/>
    <lineage>
        <taxon>Bacteria</taxon>
        <taxon>Bacillati</taxon>
        <taxon>Actinomycetota</taxon>
        <taxon>Actinomycetes</taxon>
        <taxon>Actinomycetales</taxon>
        <taxon>Actinomycetaceae</taxon>
        <taxon>Varibaculum</taxon>
    </lineage>
</organism>
<dbReference type="Proteomes" id="UP000243201">
    <property type="component" value="Unassembled WGS sequence"/>
</dbReference>
<keyword evidence="2" id="KW-0472">Membrane</keyword>
<feature type="compositionally biased region" description="Polar residues" evidence="1">
    <location>
        <begin position="345"/>
        <end position="358"/>
    </location>
</feature>
<sequence length="400" mass="43379">MVWPLVAFAVILAMLGVNAVPAHADPTNVPINAGSTAYSTDGSGLVTSENELLYDASKGEGPDNAYQIAYRGTLDMTKVWELYNTFFKPMWMWQNQNDQARWNLKTFSGHWDISFVIDTQVVSSNPNLIDCAVVQAEMAKQNPDTKFGDIMRCQNTSYDPATGKYTAHFKLTHEDGSKVTGADLDNKDNQPAELKLTTPPKAFYIKQSNFVPGKTFSMTKPTVTGEMAMDYFYVGMPLVFNDTGDPVDLTMVKQKFAVKYGFVAADGAGLPASVMKLLPSAVIAARGDTVTPAALKHKVVKESVEANGVKTETTWTFKGWSPQQAVIADADVTFTGTWEKSVTTSKVKPADSQKSPTLKASPRAEPKEEMVNTGASPLGLLLLAGASSVLGALVLLRRRA</sequence>
<dbReference type="EMBL" id="PNGC01000003">
    <property type="protein sequence ID" value="PMB88876.1"/>
    <property type="molecule type" value="Genomic_DNA"/>
</dbReference>
<dbReference type="RefSeq" id="WP_102184528.1">
    <property type="nucleotide sequence ID" value="NZ_JAHAIW010000015.1"/>
</dbReference>
<evidence type="ECO:0000313" key="5">
    <source>
        <dbReference type="EMBL" id="PMB88876.1"/>
    </source>
</evidence>
<gene>
    <name evidence="5" type="ORF">CJ240_07600</name>
</gene>
<dbReference type="InterPro" id="IPR041030">
    <property type="entry name" value="SHIRT"/>
</dbReference>
<keyword evidence="6" id="KW-1185">Reference proteome</keyword>
<feature type="chain" id="PRO_5046051109" description="SHIRT domain-containing protein" evidence="3">
    <location>
        <begin position="25"/>
        <end position="400"/>
    </location>
</feature>
<protein>
    <recommendedName>
        <fullName evidence="4">SHIRT domain-containing protein</fullName>
    </recommendedName>
</protein>
<feature type="region of interest" description="Disordered" evidence="1">
    <location>
        <begin position="345"/>
        <end position="370"/>
    </location>
</feature>
<proteinExistence type="predicted"/>
<evidence type="ECO:0000256" key="2">
    <source>
        <dbReference type="SAM" id="Phobius"/>
    </source>
</evidence>
<dbReference type="Pfam" id="PF18655">
    <property type="entry name" value="SHIRT"/>
    <property type="match status" value="1"/>
</dbReference>
<keyword evidence="2" id="KW-1133">Transmembrane helix</keyword>
<accession>A0ABX4UMN9</accession>
<feature type="signal peptide" evidence="3">
    <location>
        <begin position="1"/>
        <end position="24"/>
    </location>
</feature>
<keyword evidence="3" id="KW-0732">Signal</keyword>